<evidence type="ECO:0000256" key="6">
    <source>
        <dbReference type="SAM" id="MobiDB-lite"/>
    </source>
</evidence>
<proteinExistence type="inferred from homology"/>
<dbReference type="InterPro" id="IPR051951">
    <property type="entry name" value="UNC-93_regulatory"/>
</dbReference>
<dbReference type="InterPro" id="IPR036259">
    <property type="entry name" value="MFS_trans_sf"/>
</dbReference>
<feature type="compositionally biased region" description="Polar residues" evidence="6">
    <location>
        <begin position="31"/>
        <end position="47"/>
    </location>
</feature>
<comment type="caution">
    <text evidence="8">The sequence shown here is derived from an EMBL/GenBank/DDBJ whole genome shotgun (WGS) entry which is preliminary data.</text>
</comment>
<evidence type="ECO:0000313" key="9">
    <source>
        <dbReference type="Proteomes" id="UP001519460"/>
    </source>
</evidence>
<feature type="transmembrane region" description="Helical" evidence="7">
    <location>
        <begin position="132"/>
        <end position="154"/>
    </location>
</feature>
<evidence type="ECO:0000256" key="4">
    <source>
        <dbReference type="ARBA" id="ARBA00022989"/>
    </source>
</evidence>
<evidence type="ECO:0000313" key="8">
    <source>
        <dbReference type="EMBL" id="KAK7487904.1"/>
    </source>
</evidence>
<comment type="subcellular location">
    <subcellularLocation>
        <location evidence="1">Membrane</location>
        <topology evidence="1">Multi-pass membrane protein</topology>
    </subcellularLocation>
</comment>
<accession>A0ABD0KL65</accession>
<feature type="compositionally biased region" description="Polar residues" evidence="6">
    <location>
        <begin position="1"/>
        <end position="11"/>
    </location>
</feature>
<keyword evidence="3 7" id="KW-0812">Transmembrane</keyword>
<feature type="transmembrane region" description="Helical" evidence="7">
    <location>
        <begin position="101"/>
        <end position="120"/>
    </location>
</feature>
<reference evidence="8 9" key="1">
    <citation type="journal article" date="2023" name="Sci. Data">
        <title>Genome assembly of the Korean intertidal mud-creeper Batillaria attramentaria.</title>
        <authorList>
            <person name="Patra A.K."/>
            <person name="Ho P.T."/>
            <person name="Jun S."/>
            <person name="Lee S.J."/>
            <person name="Kim Y."/>
            <person name="Won Y.J."/>
        </authorList>
    </citation>
    <scope>NUCLEOTIDE SEQUENCE [LARGE SCALE GENOMIC DNA]</scope>
    <source>
        <strain evidence="8">Wonlab-2016</strain>
    </source>
</reference>
<feature type="compositionally biased region" description="Basic and acidic residues" evidence="6">
    <location>
        <begin position="15"/>
        <end position="26"/>
    </location>
</feature>
<dbReference type="Proteomes" id="UP001519460">
    <property type="component" value="Unassembled WGS sequence"/>
</dbReference>
<dbReference type="Pfam" id="PF05978">
    <property type="entry name" value="UNC-93"/>
    <property type="match status" value="1"/>
</dbReference>
<sequence length="267" mass="28694">MDNGSLLSLNVTMELKADGEDSEVPRGTDCSKLSETPVQSPETSAANESRHLHENLPARQIGTHSTAQKETELQTMPFSGEENTGDDDEESKARKLRTIKMNVGAICLVWVFTFTAYSGLQNLESSLNARVGTYSLAGITGGGFITCLLAPAVISKIGCKGALVISWVCLAVFVGANYYPRAYVLIPGAVVEGLATGRMWTAQGVYVTTCAFEYSQLTGEALDEVLSRMFGVFCMAFQSTQVWGNLISSVVLNKEQAAGHRDNSTAE</sequence>
<organism evidence="8 9">
    <name type="scientific">Batillaria attramentaria</name>
    <dbReference type="NCBI Taxonomy" id="370345"/>
    <lineage>
        <taxon>Eukaryota</taxon>
        <taxon>Metazoa</taxon>
        <taxon>Spiralia</taxon>
        <taxon>Lophotrochozoa</taxon>
        <taxon>Mollusca</taxon>
        <taxon>Gastropoda</taxon>
        <taxon>Caenogastropoda</taxon>
        <taxon>Sorbeoconcha</taxon>
        <taxon>Cerithioidea</taxon>
        <taxon>Batillariidae</taxon>
        <taxon>Batillaria</taxon>
    </lineage>
</organism>
<keyword evidence="5 7" id="KW-0472">Membrane</keyword>
<evidence type="ECO:0000256" key="2">
    <source>
        <dbReference type="ARBA" id="ARBA00009172"/>
    </source>
</evidence>
<evidence type="ECO:0000256" key="5">
    <source>
        <dbReference type="ARBA" id="ARBA00023136"/>
    </source>
</evidence>
<feature type="region of interest" description="Disordered" evidence="6">
    <location>
        <begin position="1"/>
        <end position="68"/>
    </location>
</feature>
<feature type="transmembrane region" description="Helical" evidence="7">
    <location>
        <begin position="161"/>
        <end position="179"/>
    </location>
</feature>
<dbReference type="GO" id="GO:0016020">
    <property type="term" value="C:membrane"/>
    <property type="evidence" value="ECO:0007669"/>
    <property type="project" value="UniProtKB-SubCell"/>
</dbReference>
<keyword evidence="4 7" id="KW-1133">Transmembrane helix</keyword>
<evidence type="ECO:0000256" key="3">
    <source>
        <dbReference type="ARBA" id="ARBA00022692"/>
    </source>
</evidence>
<dbReference type="EMBL" id="JACVVK020000157">
    <property type="protein sequence ID" value="KAK7487904.1"/>
    <property type="molecule type" value="Genomic_DNA"/>
</dbReference>
<dbReference type="PANTHER" id="PTHR19444">
    <property type="entry name" value="UNC-93 RELATED"/>
    <property type="match status" value="1"/>
</dbReference>
<dbReference type="AlphaFoldDB" id="A0ABD0KL65"/>
<dbReference type="PANTHER" id="PTHR19444:SF13">
    <property type="entry name" value="PROTEIN UNC-93 HOMOLOG A"/>
    <property type="match status" value="1"/>
</dbReference>
<name>A0ABD0KL65_9CAEN</name>
<dbReference type="InterPro" id="IPR010291">
    <property type="entry name" value="Ion_channel_UNC-93"/>
</dbReference>
<keyword evidence="9" id="KW-1185">Reference proteome</keyword>
<evidence type="ECO:0000256" key="1">
    <source>
        <dbReference type="ARBA" id="ARBA00004141"/>
    </source>
</evidence>
<evidence type="ECO:0000256" key="7">
    <source>
        <dbReference type="SAM" id="Phobius"/>
    </source>
</evidence>
<protein>
    <submittedName>
        <fullName evidence="8">Uncharacterized protein</fullName>
    </submittedName>
</protein>
<gene>
    <name evidence="8" type="ORF">BaRGS_00020805</name>
</gene>
<comment type="similarity">
    <text evidence="2">Belongs to the unc-93 family.</text>
</comment>
<dbReference type="Gene3D" id="1.20.1250.20">
    <property type="entry name" value="MFS general substrate transporter like domains"/>
    <property type="match status" value="1"/>
</dbReference>
<dbReference type="SUPFAM" id="SSF103473">
    <property type="entry name" value="MFS general substrate transporter"/>
    <property type="match status" value="1"/>
</dbReference>